<evidence type="ECO:0000313" key="3">
    <source>
        <dbReference type="Proteomes" id="UP000468650"/>
    </source>
</evidence>
<keyword evidence="3" id="KW-1185">Reference proteome</keyword>
<sequence>MGMNFAGALLSKKGLSTHDIERCLKVELEEIQATVFEEDPFVLGGEEDDIAILTMGSCTAIWFNYDWVGYSNFDRLTEIVDKACVYFIGETAGAYHVEWFQDGQPDGTDDYEDGEVYHLNGTNRLSLDEGDLYFDGILPLIEEWGGNRISEDYPVKIYRTKAGEFAGAKTDSRVRPEGEYRFSDIDEFEQTLNNSLSEPTANPGGVLLAFQIGLTSMSDAPLPGFYKGVQLVGNGTAAQRRAMFEHLRTLLNEWKSQPITSPEARKETRKILLHFAQNPGSFPGLLMRTQRWDQSEVVEAKRVLMVHLDKLAALNGQELRNQFQLVYDLADTYFVLGGEFPTSADLSGKSIAELKKDIYFPIYALKDNSPSIELIRGRVYPALGELFRRGQDPIDVKLGNFNPDSAENQISGKGSGASIKIGGVIVGILIVIRIIYKLVRAMGN</sequence>
<evidence type="ECO:0000313" key="2">
    <source>
        <dbReference type="EMBL" id="KAB2809822.1"/>
    </source>
</evidence>
<dbReference type="Proteomes" id="UP000468650">
    <property type="component" value="Unassembled WGS sequence"/>
</dbReference>
<accession>A0A6N6RHS7</accession>
<name>A0A6N6RHS7_9FLAO</name>
<keyword evidence="1" id="KW-0812">Transmembrane</keyword>
<organism evidence="2 3">
    <name type="scientific">Phaeocystidibacter luteus</name>
    <dbReference type="NCBI Taxonomy" id="911197"/>
    <lineage>
        <taxon>Bacteria</taxon>
        <taxon>Pseudomonadati</taxon>
        <taxon>Bacteroidota</taxon>
        <taxon>Flavobacteriia</taxon>
        <taxon>Flavobacteriales</taxon>
        <taxon>Phaeocystidibacteraceae</taxon>
        <taxon>Phaeocystidibacter</taxon>
    </lineage>
</organism>
<proteinExistence type="predicted"/>
<dbReference type="RefSeq" id="WP_151667645.1">
    <property type="nucleotide sequence ID" value="NZ_WBVO01000007.1"/>
</dbReference>
<protein>
    <submittedName>
        <fullName evidence="2">Uncharacterized protein</fullName>
    </submittedName>
</protein>
<evidence type="ECO:0000256" key="1">
    <source>
        <dbReference type="SAM" id="Phobius"/>
    </source>
</evidence>
<comment type="caution">
    <text evidence="2">The sequence shown here is derived from an EMBL/GenBank/DDBJ whole genome shotgun (WGS) entry which is preliminary data.</text>
</comment>
<dbReference type="AlphaFoldDB" id="A0A6N6RHS7"/>
<keyword evidence="1" id="KW-0472">Membrane</keyword>
<keyword evidence="1" id="KW-1133">Transmembrane helix</keyword>
<dbReference type="EMBL" id="WBVO01000007">
    <property type="protein sequence ID" value="KAB2809822.1"/>
    <property type="molecule type" value="Genomic_DNA"/>
</dbReference>
<reference evidence="2 3" key="1">
    <citation type="submission" date="2019-09" db="EMBL/GenBank/DDBJ databases">
        <title>Genomes of family Cryomorphaceae.</title>
        <authorList>
            <person name="Bowman J.P."/>
        </authorList>
    </citation>
    <scope>NUCLEOTIDE SEQUENCE [LARGE SCALE GENOMIC DNA]</scope>
    <source>
        <strain evidence="2 3">LMG 25704</strain>
    </source>
</reference>
<gene>
    <name evidence="2" type="ORF">F8C67_09725</name>
</gene>
<feature type="transmembrane region" description="Helical" evidence="1">
    <location>
        <begin position="417"/>
        <end position="436"/>
    </location>
</feature>
<dbReference type="OrthoDB" id="6705767at2"/>